<dbReference type="KEGG" id="palo:E6C60_4129"/>
<evidence type="ECO:0000259" key="2">
    <source>
        <dbReference type="Pfam" id="PF12207"/>
    </source>
</evidence>
<gene>
    <name evidence="3" type="ORF">E6C60_4129</name>
</gene>
<keyword evidence="4" id="KW-1185">Reference proteome</keyword>
<dbReference type="Proteomes" id="UP000300879">
    <property type="component" value="Chromosome"/>
</dbReference>
<feature type="signal peptide" evidence="1">
    <location>
        <begin position="1"/>
        <end position="15"/>
    </location>
</feature>
<evidence type="ECO:0000256" key="1">
    <source>
        <dbReference type="SAM" id="SignalP"/>
    </source>
</evidence>
<organism evidence="3 4">
    <name type="scientific">Paenibacillus algicola</name>
    <dbReference type="NCBI Taxonomy" id="2565926"/>
    <lineage>
        <taxon>Bacteria</taxon>
        <taxon>Bacillati</taxon>
        <taxon>Bacillota</taxon>
        <taxon>Bacilli</taxon>
        <taxon>Bacillales</taxon>
        <taxon>Paenibacillaceae</taxon>
        <taxon>Paenibacillus</taxon>
    </lineage>
</organism>
<evidence type="ECO:0000313" key="4">
    <source>
        <dbReference type="Proteomes" id="UP000300879"/>
    </source>
</evidence>
<dbReference type="Pfam" id="PF12207">
    <property type="entry name" value="DUF3600"/>
    <property type="match status" value="1"/>
</dbReference>
<dbReference type="EMBL" id="CP040396">
    <property type="protein sequence ID" value="QCT04834.1"/>
    <property type="molecule type" value="Genomic_DNA"/>
</dbReference>
<dbReference type="InterPro" id="IPR022019">
    <property type="entry name" value="DUF3600"/>
</dbReference>
<feature type="domain" description="DUF3600" evidence="2">
    <location>
        <begin position="20"/>
        <end position="172"/>
    </location>
</feature>
<proteinExistence type="predicted"/>
<dbReference type="InterPro" id="IPR038267">
    <property type="entry name" value="ECF_sigma_eff"/>
</dbReference>
<sequence>MALISVFAVTATAFAASPELADRIYGSFAELKKTVVTVTMQEYQKLGMKLGGAKKTLGEDYPAFEQQLKQVVAAKVEYANKHYQIDFLALPPETYTELKMLYAEIQPYLDQLNGQPIAQEVLSAEQYDRYMEAQLQRESILAQSGVNPSDGPVELGELPVELQPAYKEAQQTIFELEESMNKGK</sequence>
<feature type="chain" id="PRO_5038370655" evidence="1">
    <location>
        <begin position="16"/>
        <end position="184"/>
    </location>
</feature>
<reference evidence="3 4" key="1">
    <citation type="submission" date="2019-05" db="EMBL/GenBank/DDBJ databases">
        <authorList>
            <person name="Chen C."/>
        </authorList>
    </citation>
    <scope>NUCLEOTIDE SEQUENCE [LARGE SCALE GENOMIC DNA]</scope>
    <source>
        <strain evidence="3 4">HB172198</strain>
    </source>
</reference>
<dbReference type="Gene3D" id="1.10.3950.10">
    <property type="entry name" value="putative ecf-type sigma factor negative effector from bacillus cereus"/>
    <property type="match status" value="1"/>
</dbReference>
<evidence type="ECO:0000313" key="3">
    <source>
        <dbReference type="EMBL" id="QCT04834.1"/>
    </source>
</evidence>
<keyword evidence="1" id="KW-0732">Signal</keyword>
<accession>A0A4V1G4I7</accession>
<name>A0A4V1G4I7_9BACL</name>
<dbReference type="AlphaFoldDB" id="A0A4V1G4I7"/>
<protein>
    <submittedName>
        <fullName evidence="3">ECF-type sigma factor negative effector</fullName>
    </submittedName>
</protein>